<dbReference type="AlphaFoldDB" id="A0A031LQC2"/>
<dbReference type="CDD" id="cd05400">
    <property type="entry name" value="NT_2-5OAS_ClassI-CCAase"/>
    <property type="match status" value="1"/>
</dbReference>
<organism evidence="14 15">
    <name type="scientific">Candidatus Acidianus copahuensis</name>
    <dbReference type="NCBI Taxonomy" id="1160895"/>
    <lineage>
        <taxon>Archaea</taxon>
        <taxon>Thermoproteota</taxon>
        <taxon>Thermoprotei</taxon>
        <taxon>Sulfolobales</taxon>
        <taxon>Sulfolobaceae</taxon>
        <taxon>Acidianus</taxon>
    </lineage>
</organism>
<comment type="miscellaneous">
    <text evidence="10">A single active site specifically recognizes both ATP and CTP and is responsible for their addition.</text>
</comment>
<dbReference type="InterPro" id="IPR002934">
    <property type="entry name" value="Polymerase_NTP_transf_dom"/>
</dbReference>
<dbReference type="Pfam" id="PF01909">
    <property type="entry name" value="NTP_transf_2"/>
    <property type="match status" value="1"/>
</dbReference>
<protein>
    <recommendedName>
        <fullName evidence="10">CCA-adding enzyme</fullName>
        <ecNumber evidence="10">2.7.7.72</ecNumber>
    </recommendedName>
    <alternativeName>
        <fullName evidence="10">CCA tRNA nucleotidyltransferase</fullName>
    </alternativeName>
    <alternativeName>
        <fullName evidence="10">tRNA CCA-pyrophosphorylase</fullName>
    </alternativeName>
    <alternativeName>
        <fullName evidence="10">tRNA adenylyl-/cytidylyl- transferase</fullName>
    </alternativeName>
    <alternativeName>
        <fullName evidence="10">tRNA nucleotidyltransferase</fullName>
    </alternativeName>
    <alternativeName>
        <fullName evidence="10">tRNA-NT</fullName>
    </alternativeName>
</protein>
<feature type="binding site" evidence="10">
    <location>
        <position position="43"/>
    </location>
    <ligand>
        <name>ATP</name>
        <dbReference type="ChEBI" id="CHEBI:30616"/>
    </ligand>
</feature>
<dbReference type="GO" id="GO:0160016">
    <property type="term" value="F:CCACCA tRNA nucleotidyltransferase activity"/>
    <property type="evidence" value="ECO:0007669"/>
    <property type="project" value="RHEA"/>
</dbReference>
<dbReference type="InterPro" id="IPR008229">
    <property type="entry name" value="CCA-adding_arc"/>
</dbReference>
<dbReference type="InterPro" id="IPR043519">
    <property type="entry name" value="NT_sf"/>
</dbReference>
<dbReference type="GO" id="GO:0005524">
    <property type="term" value="F:ATP binding"/>
    <property type="evidence" value="ECO:0007669"/>
    <property type="project" value="UniProtKB-UniRule"/>
</dbReference>
<dbReference type="STRING" id="1160895.CM19_06070"/>
<evidence type="ECO:0000256" key="3">
    <source>
        <dbReference type="ARBA" id="ARBA00022695"/>
    </source>
</evidence>
<dbReference type="SUPFAM" id="SSF81301">
    <property type="entry name" value="Nucleotidyltransferase"/>
    <property type="match status" value="1"/>
</dbReference>
<evidence type="ECO:0000259" key="13">
    <source>
        <dbReference type="Pfam" id="PF21133"/>
    </source>
</evidence>
<feature type="binding site" evidence="10">
    <location>
        <position position="104"/>
    </location>
    <ligand>
        <name>Mg(2+)</name>
        <dbReference type="ChEBI" id="CHEBI:18420"/>
    </ligand>
</feature>
<dbReference type="InterPro" id="IPR011068">
    <property type="entry name" value="NuclTrfase_I-like_C"/>
</dbReference>
<keyword evidence="8 10" id="KW-0460">Magnesium</keyword>
<dbReference type="PANTHER" id="PTHR39643">
    <property type="entry name" value="CCA-ADDING ENZYME"/>
    <property type="match status" value="1"/>
</dbReference>
<dbReference type="NCBIfam" id="TIGR03671">
    <property type="entry name" value="cca_archaeal"/>
    <property type="match status" value="1"/>
</dbReference>
<dbReference type="EC" id="2.7.7.72" evidence="10"/>
<evidence type="ECO:0000256" key="2">
    <source>
        <dbReference type="ARBA" id="ARBA00022694"/>
    </source>
</evidence>
<feature type="domain" description="Polymerase nucleotidyl transferase" evidence="11">
    <location>
        <begin position="22"/>
        <end position="127"/>
    </location>
</feature>
<dbReference type="InterPro" id="IPR042090">
    <property type="entry name" value="CCA_tRNA_nucleotrans_2"/>
</dbReference>
<dbReference type="PANTHER" id="PTHR39643:SF1">
    <property type="entry name" value="CCA-ADDING ENZYME"/>
    <property type="match status" value="1"/>
</dbReference>
<evidence type="ECO:0000256" key="1">
    <source>
        <dbReference type="ARBA" id="ARBA00022679"/>
    </source>
</evidence>
<comment type="catalytic activity">
    <reaction evidence="10">
        <text>a tRNA precursor + 2 CTP + ATP = a tRNA with a 3' CCA end + 3 diphosphate</text>
        <dbReference type="Rhea" id="RHEA:14433"/>
        <dbReference type="Rhea" id="RHEA-COMP:10465"/>
        <dbReference type="Rhea" id="RHEA-COMP:10468"/>
        <dbReference type="ChEBI" id="CHEBI:30616"/>
        <dbReference type="ChEBI" id="CHEBI:33019"/>
        <dbReference type="ChEBI" id="CHEBI:37563"/>
        <dbReference type="ChEBI" id="CHEBI:74896"/>
        <dbReference type="ChEBI" id="CHEBI:83071"/>
        <dbReference type="EC" id="2.7.7.72"/>
    </reaction>
</comment>
<dbReference type="InterPro" id="IPR006116">
    <property type="entry name" value="NT_2-5OAS_ClassI-CCAase"/>
</dbReference>
<comment type="similarity">
    <text evidence="10">Belongs to the tRNA nucleotidyltransferase/poly(A) polymerase family. Archaeal CCA-adding enzyme subfamily.</text>
</comment>
<evidence type="ECO:0000256" key="4">
    <source>
        <dbReference type="ARBA" id="ARBA00022723"/>
    </source>
</evidence>
<keyword evidence="4 10" id="KW-0479">Metal-binding</keyword>
<comment type="subunit">
    <text evidence="10">Homodimer.</text>
</comment>
<feature type="binding site" evidence="10">
    <location>
        <position position="40"/>
    </location>
    <ligand>
        <name>ATP</name>
        <dbReference type="ChEBI" id="CHEBI:30616"/>
    </ligand>
</feature>
<feature type="binding site" evidence="10">
    <location>
        <position position="43"/>
    </location>
    <ligand>
        <name>CTP</name>
        <dbReference type="ChEBI" id="CHEBI:37563"/>
    </ligand>
</feature>
<keyword evidence="1 10" id="KW-0808">Transferase</keyword>
<feature type="domain" description="tRNA nucleotidyltransferase substrate binding" evidence="12">
    <location>
        <begin position="141"/>
        <end position="250"/>
    </location>
</feature>
<evidence type="ECO:0000259" key="12">
    <source>
        <dbReference type="Pfam" id="PF09249"/>
    </source>
</evidence>
<keyword evidence="3 10" id="KW-0548">Nucleotidyltransferase</keyword>
<dbReference type="EMBL" id="JFZT01000039">
    <property type="protein sequence ID" value="EZQ06930.1"/>
    <property type="molecule type" value="Genomic_DNA"/>
</dbReference>
<dbReference type="InterPro" id="IPR048833">
    <property type="entry name" value="CAA_C"/>
</dbReference>
<sequence length="410" mass="47050">MEKEVLERIKPSKDDFEKINNTVEEVLEALKGFEAEVHGSFRKGTWLKGDTDVDIFVFFPKELGKEYMPNALKLIEDRLRKFNYQINYAEHPYIIIKNNGMEIDVVPALRVDSGENAVTAVDRTPFHTALINSSLTDEQKDQVRLLKRFMKGIGTYGAEIKVKGFSGYVCELLILNYGSFREVLKASSDWRPPVKILIRQPTVVFDSPLIIVDPVDPRRNAASAVSLKKLGEFSIASKFYLEKPSIDFFFPPEVNEVDIKGEVLVSEILLQENVSQDVLWGQINSSVTRIRNQLKSKGFEVIDVQAYGNDRKIIIATQISSRFPPQYYLNLGPPFYVNAKGFFKKNENVWVGDDGNLYSIKKREITPAEDVVKLSIQVKHKYSLREYWLSERPKDPCLKQFLRKTPAWLK</sequence>
<dbReference type="Pfam" id="PF21133">
    <property type="entry name" value="CAA_C"/>
    <property type="match status" value="1"/>
</dbReference>
<keyword evidence="2 10" id="KW-0819">tRNA processing</keyword>
<feature type="domain" description="CCA-adding enzyme C-terminal" evidence="13">
    <location>
        <begin position="270"/>
        <end position="379"/>
    </location>
</feature>
<feature type="binding site" evidence="10">
    <location>
        <position position="52"/>
    </location>
    <ligand>
        <name>Mg(2+)</name>
        <dbReference type="ChEBI" id="CHEBI:18420"/>
    </ligand>
</feature>
<keyword evidence="5 10" id="KW-0547">Nucleotide-binding</keyword>
<accession>A0A031LQC2</accession>
<dbReference type="GO" id="GO:0000287">
    <property type="term" value="F:magnesium ion binding"/>
    <property type="evidence" value="ECO:0007669"/>
    <property type="project" value="UniProtKB-UniRule"/>
</dbReference>
<dbReference type="SUPFAM" id="SSF81631">
    <property type="entry name" value="PAP/OAS1 substrate-binding domain"/>
    <property type="match status" value="1"/>
</dbReference>
<feature type="binding site" evidence="10">
    <location>
        <position position="54"/>
    </location>
    <ligand>
        <name>Mg(2+)</name>
        <dbReference type="ChEBI" id="CHEBI:18420"/>
    </ligand>
</feature>
<dbReference type="PIRSF" id="PIRSF005335">
    <property type="entry name" value="CCA_arch"/>
    <property type="match status" value="1"/>
</dbReference>
<feature type="binding site" evidence="10">
    <location>
        <position position="147"/>
    </location>
    <ligand>
        <name>CTP</name>
        <dbReference type="ChEBI" id="CHEBI:37563"/>
    </ligand>
</feature>
<comment type="cofactor">
    <cofactor evidence="10">
        <name>Mg(2+)</name>
        <dbReference type="ChEBI" id="CHEBI:18420"/>
    </cofactor>
</comment>
<proteinExistence type="inferred from homology"/>
<evidence type="ECO:0000256" key="10">
    <source>
        <dbReference type="HAMAP-Rule" id="MF_01264"/>
    </source>
</evidence>
<dbReference type="GO" id="GO:0001680">
    <property type="term" value="P:tRNA 3'-terminal CCA addition"/>
    <property type="evidence" value="ECO:0007669"/>
    <property type="project" value="UniProtKB-UniRule"/>
</dbReference>
<dbReference type="Gene3D" id="3.30.460.10">
    <property type="entry name" value="Beta Polymerase, domain 2"/>
    <property type="match status" value="1"/>
</dbReference>
<feature type="binding site" evidence="10">
    <location>
        <position position="147"/>
    </location>
    <ligand>
        <name>ATP</name>
        <dbReference type="ChEBI" id="CHEBI:30616"/>
    </ligand>
</feature>
<dbReference type="PROSITE" id="PS50152">
    <property type="entry name" value="25A_SYNTH_3"/>
    <property type="match status" value="1"/>
</dbReference>
<keyword evidence="15" id="KW-1185">Reference proteome</keyword>
<evidence type="ECO:0000256" key="5">
    <source>
        <dbReference type="ARBA" id="ARBA00022741"/>
    </source>
</evidence>
<reference evidence="14 15" key="1">
    <citation type="submission" date="2014-03" db="EMBL/GenBank/DDBJ databases">
        <title>Draft genome sequence of the novel thermoacidophilic archaea Acidianus copahuensis ALE1 strain, isolated from Copahue volcanic area in Neuquen Argentina.</title>
        <authorList>
            <person name="Urbieta M.S."/>
            <person name="Rascovan N."/>
            <person name="Castro C."/>
            <person name="Revale S."/>
            <person name="Giaveno M.A."/>
            <person name="Vazquez M.P."/>
            <person name="Donati E.R."/>
        </authorList>
    </citation>
    <scope>NUCLEOTIDE SEQUENCE [LARGE SCALE GENOMIC DNA]</scope>
    <source>
        <strain evidence="14 15">ALE1</strain>
    </source>
</reference>
<feature type="binding site" evidence="10">
    <location>
        <position position="156"/>
    </location>
    <ligand>
        <name>CTP</name>
        <dbReference type="ChEBI" id="CHEBI:37563"/>
    </ligand>
</feature>
<evidence type="ECO:0000313" key="14">
    <source>
        <dbReference type="EMBL" id="EZQ06930.1"/>
    </source>
</evidence>
<feature type="binding site" evidence="10">
    <location>
        <position position="156"/>
    </location>
    <ligand>
        <name>ATP</name>
        <dbReference type="ChEBI" id="CHEBI:30616"/>
    </ligand>
</feature>
<evidence type="ECO:0000256" key="6">
    <source>
        <dbReference type="ARBA" id="ARBA00022800"/>
    </source>
</evidence>
<evidence type="ECO:0000259" key="11">
    <source>
        <dbReference type="Pfam" id="PF01909"/>
    </source>
</evidence>
<comment type="caution">
    <text evidence="14">The sequence shown here is derived from an EMBL/GenBank/DDBJ whole genome shotgun (WGS) entry which is preliminary data.</text>
</comment>
<dbReference type="Pfam" id="PF09249">
    <property type="entry name" value="tRNA_NucTransf2"/>
    <property type="match status" value="1"/>
</dbReference>
<dbReference type="Gene3D" id="3.30.70.590">
    <property type="entry name" value="Poly(A) polymerase predicted RNA binding domain"/>
    <property type="match status" value="1"/>
</dbReference>
<keyword evidence="7 10" id="KW-0067">ATP-binding</keyword>
<evidence type="ECO:0000313" key="15">
    <source>
        <dbReference type="Proteomes" id="UP000024332"/>
    </source>
</evidence>
<evidence type="ECO:0000256" key="8">
    <source>
        <dbReference type="ARBA" id="ARBA00022842"/>
    </source>
</evidence>
<comment type="function">
    <text evidence="10">Catalyzes the addition and repair of the essential 3'-terminal CCA sequence in tRNAs without using a nucleic acid template. Adds these three nucleotides in the order of C, C, and A to the tRNA nucleotide-73, using CTP and ATP as substrates and producing inorganic pyrophosphate. tRNA 3'-terminal CCA addition is required both for tRNA processing and repair. Also involved in tRNA surveillance by mediating tandem CCA addition to generate a CCACCA at the 3' terminus of unstable tRNAs. While stable tRNAs receive only 3'-terminal CCA, unstable tRNAs are marked with CCACCA and rapidly degraded.</text>
</comment>
<comment type="catalytic activity">
    <reaction evidence="10">
        <text>a tRNA with a 3' CCA end + 2 CTP + ATP = a tRNA with a 3' CCACCA end + 3 diphosphate</text>
        <dbReference type="Rhea" id="RHEA:76235"/>
        <dbReference type="Rhea" id="RHEA-COMP:10468"/>
        <dbReference type="Rhea" id="RHEA-COMP:18655"/>
        <dbReference type="ChEBI" id="CHEBI:30616"/>
        <dbReference type="ChEBI" id="CHEBI:33019"/>
        <dbReference type="ChEBI" id="CHEBI:37563"/>
        <dbReference type="ChEBI" id="CHEBI:83071"/>
        <dbReference type="ChEBI" id="CHEBI:195187"/>
    </reaction>
</comment>
<keyword evidence="6 10" id="KW-0692">RNA repair</keyword>
<dbReference type="Gene3D" id="1.10.1410.30">
    <property type="entry name" value="CCA tRNA nucleotidyltransferase, domain 2"/>
    <property type="match status" value="1"/>
</dbReference>
<gene>
    <name evidence="10" type="primary">cca</name>
    <name evidence="14" type="ORF">CM19_06070</name>
</gene>
<dbReference type="SUPFAM" id="SSF55003">
    <property type="entry name" value="PAP/Archaeal CCA-adding enzyme, C-terminal domain"/>
    <property type="match status" value="1"/>
</dbReference>
<dbReference type="GO" id="GO:0000049">
    <property type="term" value="F:tRNA binding"/>
    <property type="evidence" value="ECO:0007669"/>
    <property type="project" value="UniProtKB-UniRule"/>
</dbReference>
<evidence type="ECO:0000256" key="7">
    <source>
        <dbReference type="ARBA" id="ARBA00022840"/>
    </source>
</evidence>
<feature type="binding site" evidence="10">
    <location>
        <position position="127"/>
    </location>
    <ligand>
        <name>ATP</name>
        <dbReference type="ChEBI" id="CHEBI:30616"/>
    </ligand>
</feature>
<dbReference type="HAMAP" id="MF_01264">
    <property type="entry name" value="CCA_arch"/>
    <property type="match status" value="1"/>
</dbReference>
<feature type="binding site" evidence="10">
    <location>
        <position position="127"/>
    </location>
    <ligand>
        <name>CTP</name>
        <dbReference type="ChEBI" id="CHEBI:37563"/>
    </ligand>
</feature>
<evidence type="ECO:0000256" key="9">
    <source>
        <dbReference type="ARBA" id="ARBA00022884"/>
    </source>
</evidence>
<keyword evidence="9 10" id="KW-0694">RNA-binding</keyword>
<dbReference type="GO" id="GO:0042245">
    <property type="term" value="P:RNA repair"/>
    <property type="evidence" value="ECO:0007669"/>
    <property type="project" value="UniProtKB-KW"/>
</dbReference>
<name>A0A031LQC2_9CREN</name>
<feature type="binding site" evidence="10">
    <location>
        <position position="40"/>
    </location>
    <ligand>
        <name>CTP</name>
        <dbReference type="ChEBI" id="CHEBI:37563"/>
    </ligand>
</feature>
<dbReference type="InterPro" id="IPR015329">
    <property type="entry name" value="tRNA_NucTransf2"/>
</dbReference>
<dbReference type="GO" id="GO:0004810">
    <property type="term" value="F:CCA tRNA nucleotidyltransferase activity"/>
    <property type="evidence" value="ECO:0007669"/>
    <property type="project" value="UniProtKB-UniRule"/>
</dbReference>
<dbReference type="Proteomes" id="UP000024332">
    <property type="component" value="Unassembled WGS sequence"/>
</dbReference>